<dbReference type="SUPFAM" id="SSF53720">
    <property type="entry name" value="ALDH-like"/>
    <property type="match status" value="1"/>
</dbReference>
<dbReference type="InterPro" id="IPR015590">
    <property type="entry name" value="Aldehyde_DH_dom"/>
</dbReference>
<proteinExistence type="inferred from homology"/>
<evidence type="ECO:0000256" key="2">
    <source>
        <dbReference type="ARBA" id="ARBA00023002"/>
    </source>
</evidence>
<dbReference type="GO" id="GO:0016620">
    <property type="term" value="F:oxidoreductase activity, acting on the aldehyde or oxo group of donors, NAD or NADP as acceptor"/>
    <property type="evidence" value="ECO:0007669"/>
    <property type="project" value="InterPro"/>
</dbReference>
<sequence length="140" mass="15104">TGLGEGAVLATGGKQIEGRAGFFVEPTIFTGCEPHMRIVREEIFGPVLTIQSFETDDLDEIATMANDSIYGLSASVWTTDLAKAHKLARKIKSGQVGINVHAAIDPVTPFGGYKQSGWGREFGREGLEPYLETKAITAYL</sequence>
<dbReference type="InterPro" id="IPR016162">
    <property type="entry name" value="Ald_DH_N"/>
</dbReference>
<accession>A0A7C5M0W9</accession>
<dbReference type="Gene3D" id="3.40.309.10">
    <property type="entry name" value="Aldehyde Dehydrogenase, Chain A, domain 2"/>
    <property type="match status" value="1"/>
</dbReference>
<reference evidence="4" key="1">
    <citation type="journal article" date="2020" name="mSystems">
        <title>Genome- and Community-Level Interaction Insights into Carbon Utilization and Element Cycling Functions of Hydrothermarchaeota in Hydrothermal Sediment.</title>
        <authorList>
            <person name="Zhou Z."/>
            <person name="Liu Y."/>
            <person name="Xu W."/>
            <person name="Pan J."/>
            <person name="Luo Z.H."/>
            <person name="Li M."/>
        </authorList>
    </citation>
    <scope>NUCLEOTIDE SEQUENCE [LARGE SCALE GENOMIC DNA]</scope>
    <source>
        <strain evidence="4">HyVt-485</strain>
    </source>
</reference>
<gene>
    <name evidence="4" type="ORF">ENJ42_07820</name>
</gene>
<dbReference type="Gene3D" id="3.40.605.10">
    <property type="entry name" value="Aldehyde Dehydrogenase, Chain A, domain 1"/>
    <property type="match status" value="1"/>
</dbReference>
<keyword evidence="2" id="KW-0560">Oxidoreductase</keyword>
<feature type="domain" description="Aldehyde dehydrogenase" evidence="3">
    <location>
        <begin position="3"/>
        <end position="136"/>
    </location>
</feature>
<dbReference type="InterPro" id="IPR016161">
    <property type="entry name" value="Ald_DH/histidinol_DH"/>
</dbReference>
<dbReference type="PANTHER" id="PTHR42804">
    <property type="entry name" value="ALDEHYDE DEHYDROGENASE"/>
    <property type="match status" value="1"/>
</dbReference>
<dbReference type="PANTHER" id="PTHR42804:SF1">
    <property type="entry name" value="ALDEHYDE DEHYDROGENASE-RELATED"/>
    <property type="match status" value="1"/>
</dbReference>
<organism evidence="4">
    <name type="scientific">Hellea balneolensis</name>
    <dbReference type="NCBI Taxonomy" id="287478"/>
    <lineage>
        <taxon>Bacteria</taxon>
        <taxon>Pseudomonadati</taxon>
        <taxon>Pseudomonadota</taxon>
        <taxon>Alphaproteobacteria</taxon>
        <taxon>Maricaulales</taxon>
        <taxon>Robiginitomaculaceae</taxon>
        <taxon>Hellea</taxon>
    </lineage>
</organism>
<dbReference type="InterPro" id="IPR016163">
    <property type="entry name" value="Ald_DH_C"/>
</dbReference>
<dbReference type="EMBL" id="DRMJ01000407">
    <property type="protein sequence ID" value="HHL43508.1"/>
    <property type="molecule type" value="Genomic_DNA"/>
</dbReference>
<comment type="caution">
    <text evidence="4">The sequence shown here is derived from an EMBL/GenBank/DDBJ whole genome shotgun (WGS) entry which is preliminary data.</text>
</comment>
<dbReference type="Proteomes" id="UP000885830">
    <property type="component" value="Unassembled WGS sequence"/>
</dbReference>
<protein>
    <submittedName>
        <fullName evidence="4">Aldehyde dehydrogenase family protein</fullName>
    </submittedName>
</protein>
<evidence type="ECO:0000256" key="1">
    <source>
        <dbReference type="ARBA" id="ARBA00009986"/>
    </source>
</evidence>
<evidence type="ECO:0000313" key="4">
    <source>
        <dbReference type="EMBL" id="HHL43508.1"/>
    </source>
</evidence>
<comment type="similarity">
    <text evidence="1">Belongs to the aldehyde dehydrogenase family.</text>
</comment>
<evidence type="ECO:0000259" key="3">
    <source>
        <dbReference type="Pfam" id="PF00171"/>
    </source>
</evidence>
<feature type="non-terminal residue" evidence="4">
    <location>
        <position position="1"/>
    </location>
</feature>
<name>A0A7C5M0W9_9PROT</name>
<dbReference type="AlphaFoldDB" id="A0A7C5M0W9"/>
<dbReference type="Pfam" id="PF00171">
    <property type="entry name" value="Aldedh"/>
    <property type="match status" value="1"/>
</dbReference>